<dbReference type="EMBL" id="JTDN01000001">
    <property type="protein sequence ID" value="KHL26872.1"/>
    <property type="molecule type" value="Genomic_DNA"/>
</dbReference>
<dbReference type="UniPathway" id="UPA00041">
    <property type="reaction ID" value="UER00436"/>
</dbReference>
<dbReference type="HAMAP" id="MF_00067">
    <property type="entry name" value="GmhA"/>
    <property type="match status" value="1"/>
</dbReference>
<dbReference type="InterPro" id="IPR001347">
    <property type="entry name" value="SIS_dom"/>
</dbReference>
<feature type="binding site" evidence="10">
    <location>
        <begin position="35"/>
        <end position="37"/>
    </location>
    <ligand>
        <name>substrate</name>
    </ligand>
</feature>
<evidence type="ECO:0000256" key="6">
    <source>
        <dbReference type="ARBA" id="ARBA00022723"/>
    </source>
</evidence>
<keyword evidence="8 10" id="KW-0413">Isomerase</keyword>
<evidence type="ECO:0000256" key="9">
    <source>
        <dbReference type="ARBA" id="ARBA00023277"/>
    </source>
</evidence>
<dbReference type="InterPro" id="IPR004515">
    <property type="entry name" value="Phosphoheptose_Isoase"/>
</dbReference>
<evidence type="ECO:0000256" key="3">
    <source>
        <dbReference type="ARBA" id="ARBA00004496"/>
    </source>
</evidence>
<dbReference type="SUPFAM" id="SSF53697">
    <property type="entry name" value="SIS domain"/>
    <property type="match status" value="1"/>
</dbReference>
<dbReference type="GO" id="GO:0097367">
    <property type="term" value="F:carbohydrate derivative binding"/>
    <property type="evidence" value="ECO:0007669"/>
    <property type="project" value="InterPro"/>
</dbReference>
<dbReference type="GO" id="GO:0008968">
    <property type="term" value="F:D-sedoheptulose 7-phosphate isomerase activity"/>
    <property type="evidence" value="ECO:0007669"/>
    <property type="project" value="UniProtKB-UniRule"/>
</dbReference>
<dbReference type="GO" id="GO:0008270">
    <property type="term" value="F:zinc ion binding"/>
    <property type="evidence" value="ECO:0007669"/>
    <property type="project" value="UniProtKB-UniRule"/>
</dbReference>
<evidence type="ECO:0000313" key="12">
    <source>
        <dbReference type="EMBL" id="KHL26872.1"/>
    </source>
</evidence>
<comment type="subunit">
    <text evidence="10">Homotetramer.</text>
</comment>
<comment type="catalytic activity">
    <reaction evidence="1 10">
        <text>2 D-sedoheptulose 7-phosphate = D-glycero-alpha-D-manno-heptose 7-phosphate + D-glycero-beta-D-manno-heptose 7-phosphate</text>
        <dbReference type="Rhea" id="RHEA:27489"/>
        <dbReference type="ChEBI" id="CHEBI:57483"/>
        <dbReference type="ChEBI" id="CHEBI:60203"/>
        <dbReference type="ChEBI" id="CHEBI:60204"/>
        <dbReference type="EC" id="5.3.1.28"/>
    </reaction>
</comment>
<sequence length="186" mass="19492">MQRVLTPEFLAGVEPVAQHLAERLRGGGKFLIMGNGGSAADAQHIAAELVGRYKVERPGLPAIALTTDTSIITAWSNDYAFDTVFSRQVETLASPGDIVWGISTSGNSANLVAAFAAARSMGVTTFGLLGRDGGKLACLSDLAIIVPLAATDRIQTAHMLIYHAICAYLDEEFRPFADPVGACAGA</sequence>
<organism evidence="12 13">
    <name type="scientific">Croceibacterium mercuriale</name>
    <dbReference type="NCBI Taxonomy" id="1572751"/>
    <lineage>
        <taxon>Bacteria</taxon>
        <taxon>Pseudomonadati</taxon>
        <taxon>Pseudomonadota</taxon>
        <taxon>Alphaproteobacteria</taxon>
        <taxon>Sphingomonadales</taxon>
        <taxon>Erythrobacteraceae</taxon>
        <taxon>Croceibacterium</taxon>
    </lineage>
</organism>
<comment type="miscellaneous">
    <text evidence="10">The reaction produces a racemic mixture of D-glycero-alpha-D-manno-heptose 7-phosphate and D-glycero-beta-D-manno-heptose 7-phosphate.</text>
</comment>
<keyword evidence="5 10" id="KW-0963">Cytoplasm</keyword>
<feature type="binding site" evidence="10">
    <location>
        <position position="155"/>
    </location>
    <ligand>
        <name>substrate</name>
    </ligand>
</feature>
<accession>A0A0B2C3P3</accession>
<dbReference type="Pfam" id="PF13580">
    <property type="entry name" value="SIS_2"/>
    <property type="match status" value="1"/>
</dbReference>
<evidence type="ECO:0000256" key="5">
    <source>
        <dbReference type="ARBA" id="ARBA00022490"/>
    </source>
</evidence>
<dbReference type="InterPro" id="IPR035461">
    <property type="entry name" value="GmhA/DiaA"/>
</dbReference>
<protein>
    <recommendedName>
        <fullName evidence="10">Phosphoheptose isomerase</fullName>
        <ecNumber evidence="10">5.3.1.28</ecNumber>
    </recommendedName>
    <alternativeName>
        <fullName evidence="10">Sedoheptulose 7-phosphate isomerase</fullName>
    </alternativeName>
</protein>
<dbReference type="GO" id="GO:0005975">
    <property type="term" value="P:carbohydrate metabolic process"/>
    <property type="evidence" value="ECO:0007669"/>
    <property type="project" value="UniProtKB-UniRule"/>
</dbReference>
<feature type="domain" description="SIS" evidence="11">
    <location>
        <begin position="20"/>
        <end position="175"/>
    </location>
</feature>
<dbReference type="InterPro" id="IPR046348">
    <property type="entry name" value="SIS_dom_sf"/>
</dbReference>
<reference evidence="12 13" key="1">
    <citation type="submission" date="2014-11" db="EMBL/GenBank/DDBJ databases">
        <title>Draft genome sequence of Kirrobacter mercurialis.</title>
        <authorList>
            <person name="Coil D.A."/>
            <person name="Eisen J.A."/>
        </authorList>
    </citation>
    <scope>NUCLEOTIDE SEQUENCE [LARGE SCALE GENOMIC DNA]</scope>
    <source>
        <strain evidence="12 13">Coronado</strain>
    </source>
</reference>
<feature type="binding site" evidence="10">
    <location>
        <position position="163"/>
    </location>
    <ligand>
        <name>Zn(2+)</name>
        <dbReference type="ChEBI" id="CHEBI:29105"/>
    </ligand>
</feature>
<evidence type="ECO:0000256" key="2">
    <source>
        <dbReference type="ARBA" id="ARBA00003172"/>
    </source>
</evidence>
<dbReference type="InterPro" id="IPR050099">
    <property type="entry name" value="SIS_GmhA/DiaA_subfam"/>
</dbReference>
<proteinExistence type="inferred from homology"/>
<name>A0A0B2C3P3_9SPHN</name>
<keyword evidence="9 10" id="KW-0119">Carbohydrate metabolism</keyword>
<dbReference type="PANTHER" id="PTHR30390:SF6">
    <property type="entry name" value="DNAA INITIATOR-ASSOCIATING PROTEIN DIAA"/>
    <property type="match status" value="1"/>
</dbReference>
<feature type="binding site" evidence="10">
    <location>
        <position position="108"/>
    </location>
    <ligand>
        <name>substrate</name>
    </ligand>
</feature>
<dbReference type="EC" id="5.3.1.28" evidence="10"/>
<evidence type="ECO:0000313" key="13">
    <source>
        <dbReference type="Proteomes" id="UP000030988"/>
    </source>
</evidence>
<gene>
    <name evidence="10" type="primary">gmhA</name>
    <name evidence="12" type="ORF">PK98_08770</name>
</gene>
<evidence type="ECO:0000256" key="4">
    <source>
        <dbReference type="ARBA" id="ARBA00009894"/>
    </source>
</evidence>
<dbReference type="STRING" id="1572751.PK98_08770"/>
<keyword evidence="7 10" id="KW-0862">Zinc</keyword>
<dbReference type="GO" id="GO:2001061">
    <property type="term" value="P:D-glycero-D-manno-heptose 7-phosphate biosynthetic process"/>
    <property type="evidence" value="ECO:0007669"/>
    <property type="project" value="UniProtKB-UniPathway"/>
</dbReference>
<comment type="caution">
    <text evidence="12">The sequence shown here is derived from an EMBL/GenBank/DDBJ whole genome shotgun (WGS) entry which is preliminary data.</text>
</comment>
<feature type="binding site" evidence="10">
    <location>
        <position position="155"/>
    </location>
    <ligand>
        <name>Zn(2+)</name>
        <dbReference type="ChEBI" id="CHEBI:29105"/>
    </ligand>
</feature>
<dbReference type="PANTHER" id="PTHR30390">
    <property type="entry name" value="SEDOHEPTULOSE 7-PHOSPHATE ISOMERASE / DNAA INITIATOR-ASSOCIATING FACTOR FOR REPLICATION INITIATION"/>
    <property type="match status" value="1"/>
</dbReference>
<comment type="subcellular location">
    <subcellularLocation>
        <location evidence="3 10">Cytoplasm</location>
    </subcellularLocation>
</comment>
<keyword evidence="13" id="KW-1185">Reference proteome</keyword>
<evidence type="ECO:0000256" key="8">
    <source>
        <dbReference type="ARBA" id="ARBA00023235"/>
    </source>
</evidence>
<dbReference type="Gene3D" id="3.40.50.10490">
    <property type="entry name" value="Glucose-6-phosphate isomerase like protein, domain 1"/>
    <property type="match status" value="1"/>
</dbReference>
<comment type="similarity">
    <text evidence="4 10">Belongs to the SIS family. GmhA subfamily.</text>
</comment>
<comment type="function">
    <text evidence="2 10">Catalyzes the isomerization of sedoheptulose 7-phosphate in D-glycero-D-manno-heptose 7-phosphate.</text>
</comment>
<comment type="pathway">
    <text evidence="10">Carbohydrate biosynthesis; D-glycero-D-manno-heptose 7-phosphate biosynthesis; D-glycero-alpha-D-manno-heptose 7-phosphate and D-glycero-beta-D-manno-heptose 7-phosphate from sedoheptulose 7-phosphate: step 1/1.</text>
</comment>
<dbReference type="Proteomes" id="UP000030988">
    <property type="component" value="Unassembled WGS sequence"/>
</dbReference>
<feature type="binding site" evidence="10">
    <location>
        <position position="44"/>
    </location>
    <ligand>
        <name>Zn(2+)</name>
        <dbReference type="ChEBI" id="CHEBI:29105"/>
    </ligand>
</feature>
<dbReference type="AlphaFoldDB" id="A0A0B2C3P3"/>
<feature type="binding site" evidence="10">
    <location>
        <position position="48"/>
    </location>
    <ligand>
        <name>Zn(2+)</name>
        <dbReference type="ChEBI" id="CHEBI:29105"/>
    </ligand>
</feature>
<dbReference type="CDD" id="cd05006">
    <property type="entry name" value="SIS_GmhA"/>
    <property type="match status" value="1"/>
</dbReference>
<feature type="binding site" evidence="10">
    <location>
        <position position="48"/>
    </location>
    <ligand>
        <name>substrate</name>
    </ligand>
</feature>
<comment type="cofactor">
    <cofactor evidence="10">
        <name>Zn(2+)</name>
        <dbReference type="ChEBI" id="CHEBI:29105"/>
    </cofactor>
    <text evidence="10">Binds 1 zinc ion per subunit.</text>
</comment>
<evidence type="ECO:0000256" key="1">
    <source>
        <dbReference type="ARBA" id="ARBA00000348"/>
    </source>
</evidence>
<evidence type="ECO:0000256" key="7">
    <source>
        <dbReference type="ARBA" id="ARBA00022833"/>
    </source>
</evidence>
<feature type="binding site" evidence="10">
    <location>
        <begin position="77"/>
        <end position="78"/>
    </location>
    <ligand>
        <name>substrate</name>
    </ligand>
</feature>
<dbReference type="GO" id="GO:0005737">
    <property type="term" value="C:cytoplasm"/>
    <property type="evidence" value="ECO:0007669"/>
    <property type="project" value="UniProtKB-SubCell"/>
</dbReference>
<evidence type="ECO:0000256" key="10">
    <source>
        <dbReference type="HAMAP-Rule" id="MF_00067"/>
    </source>
</evidence>
<keyword evidence="6 10" id="KW-0479">Metal-binding</keyword>
<feature type="binding site" evidence="10">
    <location>
        <begin position="103"/>
        <end position="105"/>
    </location>
    <ligand>
        <name>substrate</name>
    </ligand>
</feature>
<dbReference type="PROSITE" id="PS51464">
    <property type="entry name" value="SIS"/>
    <property type="match status" value="1"/>
</dbReference>
<evidence type="ECO:0000259" key="11">
    <source>
        <dbReference type="PROSITE" id="PS51464"/>
    </source>
</evidence>